<dbReference type="InterPro" id="IPR024191">
    <property type="entry name" value="Peptidase_M61"/>
</dbReference>
<dbReference type="InterPro" id="IPR007963">
    <property type="entry name" value="Peptidase_M61_catalytic"/>
</dbReference>
<dbReference type="EMBL" id="VIKR01000007">
    <property type="protein sequence ID" value="TQV71131.1"/>
    <property type="molecule type" value="Genomic_DNA"/>
</dbReference>
<keyword evidence="1" id="KW-0732">Signal</keyword>
<name>A0A545T1P0_9GAMM</name>
<dbReference type="Gene3D" id="2.30.42.10">
    <property type="match status" value="1"/>
</dbReference>
<dbReference type="Pfam" id="PF05299">
    <property type="entry name" value="Peptidase_M61"/>
    <property type="match status" value="1"/>
</dbReference>
<feature type="domain" description="Peptidase M61 catalytic" evidence="2">
    <location>
        <begin position="274"/>
        <end position="388"/>
    </location>
</feature>
<dbReference type="PIRSF" id="PIRSF016493">
    <property type="entry name" value="Glycyl_aminpptds"/>
    <property type="match status" value="1"/>
</dbReference>
<dbReference type="OrthoDB" id="9778516at2"/>
<feature type="signal peptide" evidence="1">
    <location>
        <begin position="1"/>
        <end position="19"/>
    </location>
</feature>
<dbReference type="InterPro" id="IPR036034">
    <property type="entry name" value="PDZ_sf"/>
</dbReference>
<evidence type="ECO:0000313" key="4">
    <source>
        <dbReference type="EMBL" id="TQV71131.1"/>
    </source>
</evidence>
<feature type="chain" id="PRO_5022181931" evidence="1">
    <location>
        <begin position="20"/>
        <end position="606"/>
    </location>
</feature>
<evidence type="ECO:0000259" key="3">
    <source>
        <dbReference type="Pfam" id="PF17899"/>
    </source>
</evidence>
<dbReference type="SUPFAM" id="SSF50156">
    <property type="entry name" value="PDZ domain-like"/>
    <property type="match status" value="1"/>
</dbReference>
<dbReference type="Pfam" id="PF17899">
    <property type="entry name" value="Peptidase_M61_N"/>
    <property type="match status" value="1"/>
</dbReference>
<reference evidence="4 5" key="1">
    <citation type="submission" date="2019-06" db="EMBL/GenBank/DDBJ databases">
        <title>Draft genome of Aliikangiella marina GYP-15.</title>
        <authorList>
            <person name="Wang G."/>
        </authorList>
    </citation>
    <scope>NUCLEOTIDE SEQUENCE [LARGE SCALE GENOMIC DNA]</scope>
    <source>
        <strain evidence="4 5">GYP-15</strain>
    </source>
</reference>
<protein>
    <submittedName>
        <fullName evidence="4">M61 family metallopeptidase</fullName>
    </submittedName>
</protein>
<proteinExistence type="predicted"/>
<dbReference type="InterPro" id="IPR040756">
    <property type="entry name" value="Peptidase_M61_N"/>
</dbReference>
<dbReference type="SUPFAM" id="SSF55486">
    <property type="entry name" value="Metalloproteases ('zincins'), catalytic domain"/>
    <property type="match status" value="1"/>
</dbReference>
<sequence>MTKNFLGFLVLCVSTPLFASVKYFIDINDPAHHTAQVKMIIPAGMESIDVLLPTWRTGNYKLINQANGIRNFKATSKVGKNLNWQRKNKSHWVIENPTEKAITVSYQLYANELAFRSRHIDSTHAYLDATAVFMYVPQLMLSEHQINLEVDDNWRSFSGLKETGKHQFVAKNYHQLSSSPIETGINKLSEFSVDGRDYQIVIWGEGNYSLEKITKDLKALVKQGSTIWSNYPFEKYVFIIHATSGARGATEHLNSTVIQRERNTFAPRKEYLKFLRTASHEFVHTWNVKAYRPESLVPYDYQKENYSQLLWVAEGSTSYLQDHLLLTGKIQKPKEYFKELAERIDRLQQGPGFKMQSVADSSFEKWIAQGGDFATNHSSNIYSHGFMVSWLLDAKILEDSNLKYSYKDVHNALYEKRKEHSTSYDNFFAAPFNQQDILSIAKQLTGNDYQAWWQKNVLTPFSIDFKVLLDKAGLKFKTDKKKEINVWTGFKSKNEKGFLALTSVEKGSPAWQSGLTTKDLLVAIDGMRVTHENFKMMMEKYAPTREIEVSFFRNDQLMKTQLKLGKRPKKPLEIGLVDNPTDAQKKYFKAWLGIDYPKPDKELLQN</sequence>
<dbReference type="Gene3D" id="2.60.40.3650">
    <property type="match status" value="1"/>
</dbReference>
<evidence type="ECO:0000259" key="2">
    <source>
        <dbReference type="Pfam" id="PF05299"/>
    </source>
</evidence>
<dbReference type="AlphaFoldDB" id="A0A545T1P0"/>
<organism evidence="4 5">
    <name type="scientific">Aliikangiella marina</name>
    <dbReference type="NCBI Taxonomy" id="1712262"/>
    <lineage>
        <taxon>Bacteria</taxon>
        <taxon>Pseudomonadati</taxon>
        <taxon>Pseudomonadota</taxon>
        <taxon>Gammaproteobacteria</taxon>
        <taxon>Oceanospirillales</taxon>
        <taxon>Pleioneaceae</taxon>
        <taxon>Aliikangiella</taxon>
    </lineage>
</organism>
<keyword evidence="5" id="KW-1185">Reference proteome</keyword>
<gene>
    <name evidence="4" type="ORF">FLL45_21535</name>
</gene>
<accession>A0A545T1P0</accession>
<comment type="caution">
    <text evidence="4">The sequence shown here is derived from an EMBL/GenBank/DDBJ whole genome shotgun (WGS) entry which is preliminary data.</text>
</comment>
<evidence type="ECO:0000256" key="1">
    <source>
        <dbReference type="SAM" id="SignalP"/>
    </source>
</evidence>
<feature type="domain" description="Peptidase M61 N-terminal" evidence="3">
    <location>
        <begin position="22"/>
        <end position="184"/>
    </location>
</feature>
<dbReference type="Gene3D" id="1.10.390.10">
    <property type="entry name" value="Neutral Protease Domain 2"/>
    <property type="match status" value="1"/>
</dbReference>
<dbReference type="InterPro" id="IPR027268">
    <property type="entry name" value="Peptidase_M4/M1_CTD_sf"/>
</dbReference>
<evidence type="ECO:0000313" key="5">
    <source>
        <dbReference type="Proteomes" id="UP000317839"/>
    </source>
</evidence>
<dbReference type="Proteomes" id="UP000317839">
    <property type="component" value="Unassembled WGS sequence"/>
</dbReference>